<evidence type="ECO:0000256" key="9">
    <source>
        <dbReference type="ARBA" id="ARBA00023136"/>
    </source>
</evidence>
<comment type="subcellular location">
    <subcellularLocation>
        <location evidence="1">Membrane</location>
        <topology evidence="1">Multi-pass membrane protein</topology>
    </subcellularLocation>
</comment>
<feature type="compositionally biased region" description="Polar residues" evidence="13">
    <location>
        <begin position="193"/>
        <end position="204"/>
    </location>
</feature>
<dbReference type="OrthoDB" id="10536781at2759"/>
<evidence type="ECO:0000256" key="4">
    <source>
        <dbReference type="ARBA" id="ARBA00022461"/>
    </source>
</evidence>
<evidence type="ECO:0000256" key="1">
    <source>
        <dbReference type="ARBA" id="ARBA00004141"/>
    </source>
</evidence>
<keyword evidence="7" id="KW-0915">Sodium</keyword>
<evidence type="ECO:0000256" key="11">
    <source>
        <dbReference type="ARBA" id="ARBA00023303"/>
    </source>
</evidence>
<organism evidence="15 16">
    <name type="scientific">Araneus ventricosus</name>
    <name type="common">Orbweaver spider</name>
    <name type="synonym">Epeira ventricosa</name>
    <dbReference type="NCBI Taxonomy" id="182803"/>
    <lineage>
        <taxon>Eukaryota</taxon>
        <taxon>Metazoa</taxon>
        <taxon>Ecdysozoa</taxon>
        <taxon>Arthropoda</taxon>
        <taxon>Chelicerata</taxon>
        <taxon>Arachnida</taxon>
        <taxon>Araneae</taxon>
        <taxon>Araneomorphae</taxon>
        <taxon>Entelegynae</taxon>
        <taxon>Araneoidea</taxon>
        <taxon>Araneidae</taxon>
        <taxon>Araneus</taxon>
    </lineage>
</organism>
<accession>A0A4Y2UBI0</accession>
<evidence type="ECO:0000256" key="7">
    <source>
        <dbReference type="ARBA" id="ARBA00023053"/>
    </source>
</evidence>
<evidence type="ECO:0000256" key="10">
    <source>
        <dbReference type="ARBA" id="ARBA00023201"/>
    </source>
</evidence>
<evidence type="ECO:0000256" key="14">
    <source>
        <dbReference type="SAM" id="Phobius"/>
    </source>
</evidence>
<sequence length="213" mass="24345">MTSHIESANTLSMQDKMNEPRRRAVDTQSSQAENGKNKTQLKSVFEERLKNSSIYAVAKIGQSQSKFRRIMWLLVLMIGFVGCAFQIYRFLSLYFKYPIIVNLEVERKMVLDFPAVTVCRSLNDHLNDCAIKDASKWYCKEVTVTSKPFQILNGYIKYENPTPDKHINNSIIILANPDENVNINASALETPGKTASTDIFNKTNQQDRQRPNS</sequence>
<evidence type="ECO:0000256" key="2">
    <source>
        <dbReference type="ARBA" id="ARBA00007193"/>
    </source>
</evidence>
<keyword evidence="5 12" id="KW-0812">Transmembrane</keyword>
<name>A0A4Y2UBI0_ARAVE</name>
<evidence type="ECO:0000256" key="12">
    <source>
        <dbReference type="RuleBase" id="RU000679"/>
    </source>
</evidence>
<feature type="region of interest" description="Disordered" evidence="13">
    <location>
        <begin position="1"/>
        <end position="37"/>
    </location>
</feature>
<dbReference type="GO" id="GO:0016020">
    <property type="term" value="C:membrane"/>
    <property type="evidence" value="ECO:0007669"/>
    <property type="project" value="UniProtKB-SubCell"/>
</dbReference>
<keyword evidence="3 12" id="KW-0813">Transport</keyword>
<keyword evidence="6 14" id="KW-1133">Transmembrane helix</keyword>
<evidence type="ECO:0000313" key="15">
    <source>
        <dbReference type="EMBL" id="GBO10208.1"/>
    </source>
</evidence>
<evidence type="ECO:0000256" key="3">
    <source>
        <dbReference type="ARBA" id="ARBA00022448"/>
    </source>
</evidence>
<feature type="non-terminal residue" evidence="15">
    <location>
        <position position="213"/>
    </location>
</feature>
<protein>
    <submittedName>
        <fullName evidence="15">Uncharacterized protein</fullName>
    </submittedName>
</protein>
<evidence type="ECO:0000256" key="5">
    <source>
        <dbReference type="ARBA" id="ARBA00022692"/>
    </source>
</evidence>
<keyword evidence="10 12" id="KW-0739">Sodium transport</keyword>
<evidence type="ECO:0000256" key="13">
    <source>
        <dbReference type="SAM" id="MobiDB-lite"/>
    </source>
</evidence>
<dbReference type="GO" id="GO:0005272">
    <property type="term" value="F:sodium channel activity"/>
    <property type="evidence" value="ECO:0007669"/>
    <property type="project" value="UniProtKB-KW"/>
</dbReference>
<keyword evidence="16" id="KW-1185">Reference proteome</keyword>
<reference evidence="15 16" key="1">
    <citation type="journal article" date="2019" name="Sci. Rep.">
        <title>Orb-weaving spider Araneus ventricosus genome elucidates the spidroin gene catalogue.</title>
        <authorList>
            <person name="Kono N."/>
            <person name="Nakamura H."/>
            <person name="Ohtoshi R."/>
            <person name="Moran D.A.P."/>
            <person name="Shinohara A."/>
            <person name="Yoshida Y."/>
            <person name="Fujiwara M."/>
            <person name="Mori M."/>
            <person name="Tomita M."/>
            <person name="Arakawa K."/>
        </authorList>
    </citation>
    <scope>NUCLEOTIDE SEQUENCE [LARGE SCALE GENOMIC DNA]</scope>
</reference>
<feature type="compositionally biased region" description="Polar residues" evidence="13">
    <location>
        <begin position="1"/>
        <end position="15"/>
    </location>
</feature>
<keyword evidence="8 12" id="KW-0406">Ion transport</keyword>
<dbReference type="Pfam" id="PF00858">
    <property type="entry name" value="ASC"/>
    <property type="match status" value="1"/>
</dbReference>
<evidence type="ECO:0000256" key="8">
    <source>
        <dbReference type="ARBA" id="ARBA00023065"/>
    </source>
</evidence>
<dbReference type="Proteomes" id="UP000499080">
    <property type="component" value="Unassembled WGS sequence"/>
</dbReference>
<gene>
    <name evidence="15" type="ORF">AVEN_25421_1</name>
</gene>
<evidence type="ECO:0000256" key="6">
    <source>
        <dbReference type="ARBA" id="ARBA00022989"/>
    </source>
</evidence>
<comment type="similarity">
    <text evidence="2 12">Belongs to the amiloride-sensitive sodium channel (TC 1.A.6) family.</text>
</comment>
<comment type="caution">
    <text evidence="15">The sequence shown here is derived from an EMBL/GenBank/DDBJ whole genome shotgun (WGS) entry which is preliminary data.</text>
</comment>
<proteinExistence type="inferred from homology"/>
<keyword evidence="11 12" id="KW-0407">Ion channel</keyword>
<dbReference type="InterPro" id="IPR001873">
    <property type="entry name" value="ENaC"/>
</dbReference>
<keyword evidence="9 14" id="KW-0472">Membrane</keyword>
<keyword evidence="4 12" id="KW-0894">Sodium channel</keyword>
<feature type="transmembrane region" description="Helical" evidence="14">
    <location>
        <begin position="70"/>
        <end position="91"/>
    </location>
</feature>
<dbReference type="AlphaFoldDB" id="A0A4Y2UBI0"/>
<evidence type="ECO:0000313" key="16">
    <source>
        <dbReference type="Proteomes" id="UP000499080"/>
    </source>
</evidence>
<dbReference type="EMBL" id="BGPR01035396">
    <property type="protein sequence ID" value="GBO10208.1"/>
    <property type="molecule type" value="Genomic_DNA"/>
</dbReference>
<feature type="compositionally biased region" description="Polar residues" evidence="13">
    <location>
        <begin position="26"/>
        <end position="37"/>
    </location>
</feature>
<feature type="region of interest" description="Disordered" evidence="13">
    <location>
        <begin position="193"/>
        <end position="213"/>
    </location>
</feature>
<feature type="compositionally biased region" description="Basic and acidic residues" evidence="13">
    <location>
        <begin position="16"/>
        <end position="25"/>
    </location>
</feature>